<dbReference type="PANTHER" id="PTHR33154:SF33">
    <property type="entry name" value="TRANSCRIPTIONAL REPRESSOR SDPR"/>
    <property type="match status" value="1"/>
</dbReference>
<dbReference type="EMBL" id="VGIR01000050">
    <property type="protein sequence ID" value="MBM3331925.1"/>
    <property type="molecule type" value="Genomic_DNA"/>
</dbReference>
<feature type="compositionally biased region" description="Basic residues" evidence="4">
    <location>
        <begin position="95"/>
        <end position="104"/>
    </location>
</feature>
<dbReference type="AlphaFoldDB" id="A0A937XDX2"/>
<dbReference type="InterPro" id="IPR051081">
    <property type="entry name" value="HTH_MetalResp_TranReg"/>
</dbReference>
<evidence type="ECO:0000256" key="1">
    <source>
        <dbReference type="ARBA" id="ARBA00023015"/>
    </source>
</evidence>
<dbReference type="InterPro" id="IPR036388">
    <property type="entry name" value="WH-like_DNA-bd_sf"/>
</dbReference>
<evidence type="ECO:0000256" key="2">
    <source>
        <dbReference type="ARBA" id="ARBA00023125"/>
    </source>
</evidence>
<accession>A0A937XDX2</accession>
<evidence type="ECO:0000313" key="7">
    <source>
        <dbReference type="Proteomes" id="UP000779900"/>
    </source>
</evidence>
<dbReference type="SMART" id="SM00418">
    <property type="entry name" value="HTH_ARSR"/>
    <property type="match status" value="1"/>
</dbReference>
<dbReference type="CDD" id="cd00090">
    <property type="entry name" value="HTH_ARSR"/>
    <property type="match status" value="1"/>
</dbReference>
<dbReference type="Pfam" id="PF01022">
    <property type="entry name" value="HTH_5"/>
    <property type="match status" value="1"/>
</dbReference>
<evidence type="ECO:0000313" key="6">
    <source>
        <dbReference type="EMBL" id="MBM3331925.1"/>
    </source>
</evidence>
<reference evidence="6" key="1">
    <citation type="submission" date="2019-03" db="EMBL/GenBank/DDBJ databases">
        <title>Lake Tanganyika Metagenome-Assembled Genomes (MAGs).</title>
        <authorList>
            <person name="Tran P."/>
        </authorList>
    </citation>
    <scope>NUCLEOTIDE SEQUENCE</scope>
    <source>
        <strain evidence="6">K_DeepCast_150m_m2_040</strain>
    </source>
</reference>
<protein>
    <submittedName>
        <fullName evidence="6">Helix-turn-helix transcriptional regulator</fullName>
    </submittedName>
</protein>
<comment type="caution">
    <text evidence="6">The sequence shown here is derived from an EMBL/GenBank/DDBJ whole genome shotgun (WGS) entry which is preliminary data.</text>
</comment>
<evidence type="ECO:0000256" key="4">
    <source>
        <dbReference type="SAM" id="MobiDB-lite"/>
    </source>
</evidence>
<dbReference type="GO" id="GO:0003677">
    <property type="term" value="F:DNA binding"/>
    <property type="evidence" value="ECO:0007669"/>
    <property type="project" value="UniProtKB-KW"/>
</dbReference>
<dbReference type="InterPro" id="IPR001845">
    <property type="entry name" value="HTH_ArsR_DNA-bd_dom"/>
</dbReference>
<keyword evidence="1" id="KW-0805">Transcription regulation</keyword>
<dbReference type="GO" id="GO:0003700">
    <property type="term" value="F:DNA-binding transcription factor activity"/>
    <property type="evidence" value="ECO:0007669"/>
    <property type="project" value="InterPro"/>
</dbReference>
<sequence>MDITSRQLTTALFAALGSEYRTRMVELLATGERCVCEIAPHFPTSFSVVSHHLSVLEQAGIVVSRRDGRWMRYRLTDDSVLELLGQARQLARQCKSGRRTARRPKASERTEPQR</sequence>
<evidence type="ECO:0000259" key="5">
    <source>
        <dbReference type="PROSITE" id="PS50987"/>
    </source>
</evidence>
<proteinExistence type="predicted"/>
<dbReference type="PROSITE" id="PS50987">
    <property type="entry name" value="HTH_ARSR_2"/>
    <property type="match status" value="1"/>
</dbReference>
<feature type="domain" description="HTH arsR-type" evidence="5">
    <location>
        <begin position="1"/>
        <end position="95"/>
    </location>
</feature>
<dbReference type="PRINTS" id="PR00778">
    <property type="entry name" value="HTHARSR"/>
</dbReference>
<dbReference type="Proteomes" id="UP000779900">
    <property type="component" value="Unassembled WGS sequence"/>
</dbReference>
<dbReference type="NCBIfam" id="NF033788">
    <property type="entry name" value="HTH_metalloreg"/>
    <property type="match status" value="1"/>
</dbReference>
<organism evidence="6 7">
    <name type="scientific">candidate division WOR-3 bacterium</name>
    <dbReference type="NCBI Taxonomy" id="2052148"/>
    <lineage>
        <taxon>Bacteria</taxon>
        <taxon>Bacteria division WOR-3</taxon>
    </lineage>
</organism>
<gene>
    <name evidence="6" type="ORF">FJY68_08775</name>
</gene>
<dbReference type="InterPro" id="IPR011991">
    <property type="entry name" value="ArsR-like_HTH"/>
</dbReference>
<dbReference type="InterPro" id="IPR036390">
    <property type="entry name" value="WH_DNA-bd_sf"/>
</dbReference>
<keyword evidence="2" id="KW-0238">DNA-binding</keyword>
<dbReference type="Gene3D" id="1.10.10.10">
    <property type="entry name" value="Winged helix-like DNA-binding domain superfamily/Winged helix DNA-binding domain"/>
    <property type="match status" value="1"/>
</dbReference>
<evidence type="ECO:0000256" key="3">
    <source>
        <dbReference type="ARBA" id="ARBA00023163"/>
    </source>
</evidence>
<name>A0A937XDX2_UNCW3</name>
<keyword evidence="3" id="KW-0804">Transcription</keyword>
<feature type="compositionally biased region" description="Basic and acidic residues" evidence="4">
    <location>
        <begin position="105"/>
        <end position="114"/>
    </location>
</feature>
<dbReference type="SUPFAM" id="SSF46785">
    <property type="entry name" value="Winged helix' DNA-binding domain"/>
    <property type="match status" value="1"/>
</dbReference>
<dbReference type="PANTHER" id="PTHR33154">
    <property type="entry name" value="TRANSCRIPTIONAL REGULATOR, ARSR FAMILY"/>
    <property type="match status" value="1"/>
</dbReference>
<feature type="region of interest" description="Disordered" evidence="4">
    <location>
        <begin position="93"/>
        <end position="114"/>
    </location>
</feature>